<reference evidence="1" key="2">
    <citation type="journal article" date="2021" name="PeerJ">
        <title>Extensive microbial diversity within the chicken gut microbiome revealed by metagenomics and culture.</title>
        <authorList>
            <person name="Gilroy R."/>
            <person name="Ravi A."/>
            <person name="Getino M."/>
            <person name="Pursley I."/>
            <person name="Horton D.L."/>
            <person name="Alikhan N.F."/>
            <person name="Baker D."/>
            <person name="Gharbi K."/>
            <person name="Hall N."/>
            <person name="Watson M."/>
            <person name="Adriaenssens E.M."/>
            <person name="Foster-Nyarko E."/>
            <person name="Jarju S."/>
            <person name="Secka A."/>
            <person name="Antonio M."/>
            <person name="Oren A."/>
            <person name="Chaudhuri R.R."/>
            <person name="La Ragione R."/>
            <person name="Hildebrand F."/>
            <person name="Pallen M.J."/>
        </authorList>
    </citation>
    <scope>NUCLEOTIDE SEQUENCE</scope>
    <source>
        <strain evidence="1">ChiBcec7-5410</strain>
    </source>
</reference>
<proteinExistence type="predicted"/>
<protein>
    <submittedName>
        <fullName evidence="1">DUF951 domain-containing protein</fullName>
    </submittedName>
</protein>
<name>A0A9D1KRX7_9FIRM</name>
<evidence type="ECO:0000313" key="1">
    <source>
        <dbReference type="EMBL" id="HIT94749.1"/>
    </source>
</evidence>
<dbReference type="InterPro" id="IPR009296">
    <property type="entry name" value="DUF951"/>
</dbReference>
<dbReference type="EMBL" id="DVLW01000170">
    <property type="protein sequence ID" value="HIT94749.1"/>
    <property type="molecule type" value="Genomic_DNA"/>
</dbReference>
<dbReference type="PANTHER" id="PTHR38455">
    <property type="entry name" value="HYPOTHETICAL CYTOSOLIC PROTEIN"/>
    <property type="match status" value="1"/>
</dbReference>
<accession>A0A9D1KRX7</accession>
<organism evidence="1 2">
    <name type="scientific">Candidatus Faecivivens stercoripullorum</name>
    <dbReference type="NCBI Taxonomy" id="2840805"/>
    <lineage>
        <taxon>Bacteria</taxon>
        <taxon>Bacillati</taxon>
        <taxon>Bacillota</taxon>
        <taxon>Clostridia</taxon>
        <taxon>Eubacteriales</taxon>
        <taxon>Oscillospiraceae</taxon>
        <taxon>Oscillospiraceae incertae sedis</taxon>
        <taxon>Candidatus Faecivivens</taxon>
    </lineage>
</organism>
<dbReference type="Proteomes" id="UP000824160">
    <property type="component" value="Unassembled WGS sequence"/>
</dbReference>
<reference evidence="1" key="1">
    <citation type="submission" date="2020-10" db="EMBL/GenBank/DDBJ databases">
        <authorList>
            <person name="Gilroy R."/>
        </authorList>
    </citation>
    <scope>NUCLEOTIDE SEQUENCE</scope>
    <source>
        <strain evidence="1">ChiBcec7-5410</strain>
    </source>
</reference>
<gene>
    <name evidence="1" type="ORF">IAC43_06155</name>
</gene>
<dbReference type="Pfam" id="PF06107">
    <property type="entry name" value="DUF951"/>
    <property type="match status" value="1"/>
</dbReference>
<comment type="caution">
    <text evidence="1">The sequence shown here is derived from an EMBL/GenBank/DDBJ whole genome shotgun (WGS) entry which is preliminary data.</text>
</comment>
<dbReference type="PIRSF" id="PIRSF037263">
    <property type="entry name" value="DUF951_bac"/>
    <property type="match status" value="1"/>
</dbReference>
<dbReference type="PANTHER" id="PTHR38455:SF1">
    <property type="entry name" value="DUF951 DOMAIN-CONTAINING PROTEIN"/>
    <property type="match status" value="1"/>
</dbReference>
<dbReference type="AlphaFoldDB" id="A0A9D1KRX7"/>
<evidence type="ECO:0000313" key="2">
    <source>
        <dbReference type="Proteomes" id="UP000824160"/>
    </source>
</evidence>
<sequence>MDISVGDVLIMKKNHPCGDNRFLVLRVGMDFKMRCMGCGHEIMIPRSKAEKGVRKIEKNPPASQS</sequence>